<sequence length="319" mass="36026">MDNTIIEATAKTINTNIQKVIIGKSNVIDLLITSIIAGGHVLIEDVPGTGKTVLAKSLAKSIDVNFKRIQFTPDLLPSDLIGINYYNQKEKEFTFRKGPIFTNILLADEINRATPRTQSSLLEAMEEHQISVDGHTYALDEPFFVIATENPIENQGTFPLPEAQLDRFMMKINMGYPTLEESKQLFKRFIMDNPLEKIEAVCNIKEILAAKNEYKKVYVHDEIQSYILNIIEDTRNNEDILMGVSPRGALSLLKCCQAYAAIQGRNYVIPEDAKYLCPYVLNHRIILKDTLSIRGVSGFSVINNILDKIKVPTEDWSMK</sequence>
<protein>
    <submittedName>
        <fullName evidence="2">AAA family ATPase</fullName>
    </submittedName>
</protein>
<organism evidence="2 3">
    <name type="scientific">Clostridium neuense</name>
    <dbReference type="NCBI Taxonomy" id="1728934"/>
    <lineage>
        <taxon>Bacteria</taxon>
        <taxon>Bacillati</taxon>
        <taxon>Bacillota</taxon>
        <taxon>Clostridia</taxon>
        <taxon>Eubacteriales</taxon>
        <taxon>Clostridiaceae</taxon>
        <taxon>Clostridium</taxon>
    </lineage>
</organism>
<keyword evidence="3" id="KW-1185">Reference proteome</keyword>
<dbReference type="Pfam" id="PF07726">
    <property type="entry name" value="AAA_3"/>
    <property type="match status" value="1"/>
</dbReference>
<dbReference type="EMBL" id="JBJIAA010000010">
    <property type="protein sequence ID" value="MFL0251474.1"/>
    <property type="molecule type" value="Genomic_DNA"/>
</dbReference>
<evidence type="ECO:0000313" key="3">
    <source>
        <dbReference type="Proteomes" id="UP001623592"/>
    </source>
</evidence>
<dbReference type="Proteomes" id="UP001623592">
    <property type="component" value="Unassembled WGS sequence"/>
</dbReference>
<name>A0ABW8TKL7_9CLOT</name>
<dbReference type="InterPro" id="IPR050764">
    <property type="entry name" value="CbbQ/NirQ/NorQ/GpvN"/>
</dbReference>
<dbReference type="SUPFAM" id="SSF52540">
    <property type="entry name" value="P-loop containing nucleoside triphosphate hydrolases"/>
    <property type="match status" value="1"/>
</dbReference>
<evidence type="ECO:0000313" key="2">
    <source>
        <dbReference type="EMBL" id="MFL0251474.1"/>
    </source>
</evidence>
<gene>
    <name evidence="2" type="ORF">ACJDT4_13720</name>
</gene>
<dbReference type="SMART" id="SM00382">
    <property type="entry name" value="AAA"/>
    <property type="match status" value="1"/>
</dbReference>
<dbReference type="InterPro" id="IPR041628">
    <property type="entry name" value="ChlI/MoxR_AAA_lid"/>
</dbReference>
<dbReference type="PIRSF" id="PIRSF002849">
    <property type="entry name" value="AAA_ATPase_chaperone_MoxR_prd"/>
    <property type="match status" value="1"/>
</dbReference>
<comment type="caution">
    <text evidence="2">The sequence shown here is derived from an EMBL/GenBank/DDBJ whole genome shotgun (WGS) entry which is preliminary data.</text>
</comment>
<reference evidence="2 3" key="1">
    <citation type="submission" date="2024-11" db="EMBL/GenBank/DDBJ databases">
        <authorList>
            <person name="Heng Y.C."/>
            <person name="Lim A.C.H."/>
            <person name="Lee J.K.Y."/>
            <person name="Kittelmann S."/>
        </authorList>
    </citation>
    <scope>NUCLEOTIDE SEQUENCE [LARGE SCALE GENOMIC DNA]</scope>
    <source>
        <strain evidence="2 3">WILCCON 0114</strain>
    </source>
</reference>
<dbReference type="InterPro" id="IPR003593">
    <property type="entry name" value="AAA+_ATPase"/>
</dbReference>
<dbReference type="PANTHER" id="PTHR42759">
    <property type="entry name" value="MOXR FAMILY PROTEIN"/>
    <property type="match status" value="1"/>
</dbReference>
<dbReference type="PANTHER" id="PTHR42759:SF5">
    <property type="entry name" value="METHANOL DEHYDROGENASE REGULATOR"/>
    <property type="match status" value="1"/>
</dbReference>
<dbReference type="InterPro" id="IPR027417">
    <property type="entry name" value="P-loop_NTPase"/>
</dbReference>
<dbReference type="Gene3D" id="3.40.50.300">
    <property type="entry name" value="P-loop containing nucleotide triphosphate hydrolases"/>
    <property type="match status" value="1"/>
</dbReference>
<dbReference type="RefSeq" id="WP_406788129.1">
    <property type="nucleotide sequence ID" value="NZ_JBJIAA010000010.1"/>
</dbReference>
<feature type="domain" description="AAA+ ATPase" evidence="1">
    <location>
        <begin position="37"/>
        <end position="178"/>
    </location>
</feature>
<dbReference type="CDD" id="cd00009">
    <property type="entry name" value="AAA"/>
    <property type="match status" value="1"/>
</dbReference>
<evidence type="ECO:0000259" key="1">
    <source>
        <dbReference type="SMART" id="SM00382"/>
    </source>
</evidence>
<accession>A0ABW8TKL7</accession>
<proteinExistence type="predicted"/>
<dbReference type="Pfam" id="PF17863">
    <property type="entry name" value="AAA_lid_2"/>
    <property type="match status" value="1"/>
</dbReference>
<dbReference type="Gene3D" id="1.10.8.80">
    <property type="entry name" value="Magnesium chelatase subunit I, C-Terminal domain"/>
    <property type="match status" value="1"/>
</dbReference>
<dbReference type="InterPro" id="IPR011703">
    <property type="entry name" value="ATPase_AAA-3"/>
</dbReference>